<dbReference type="Proteomes" id="UP000594195">
    <property type="component" value="Chromosome"/>
</dbReference>
<gene>
    <name evidence="1" type="ORF">Q73A0000_06975</name>
</gene>
<keyword evidence="2" id="KW-1185">Reference proteome</keyword>
<dbReference type="RefSeq" id="WP_193813346.1">
    <property type="nucleotide sequence ID" value="NZ_CP040442.1"/>
</dbReference>
<accession>A0A7M2Y8F4</accession>
<dbReference type="GO" id="GO:0019211">
    <property type="term" value="F:phosphatase activator activity"/>
    <property type="evidence" value="ECO:0007669"/>
    <property type="project" value="InterPro"/>
</dbReference>
<proteinExistence type="predicted"/>
<dbReference type="AlphaFoldDB" id="A0A7M2Y8F4"/>
<dbReference type="EMBL" id="CP040442">
    <property type="protein sequence ID" value="QOW10119.1"/>
    <property type="molecule type" value="Genomic_DNA"/>
</dbReference>
<dbReference type="SUPFAM" id="SSF140984">
    <property type="entry name" value="PTPA-like"/>
    <property type="match status" value="1"/>
</dbReference>
<dbReference type="InterPro" id="IPR037218">
    <property type="entry name" value="PTPA_sf"/>
</dbReference>
<name>A0A7M2Y8F4_9FLAO</name>
<dbReference type="KEGG" id="kfa:Q73A0000_06975"/>
<protein>
    <submittedName>
        <fullName evidence="1">Uncharacterized protein</fullName>
    </submittedName>
</protein>
<evidence type="ECO:0000313" key="2">
    <source>
        <dbReference type="Proteomes" id="UP000594195"/>
    </source>
</evidence>
<organism evidence="1 2">
    <name type="scientific">Kaistella flava</name>
    <name type="common">ex Peng et al. 2021</name>
    <dbReference type="NCBI Taxonomy" id="2038776"/>
    <lineage>
        <taxon>Bacteria</taxon>
        <taxon>Pseudomonadati</taxon>
        <taxon>Bacteroidota</taxon>
        <taxon>Flavobacteriia</taxon>
        <taxon>Flavobacteriales</taxon>
        <taxon>Weeksellaceae</taxon>
        <taxon>Chryseobacterium group</taxon>
        <taxon>Kaistella</taxon>
    </lineage>
</organism>
<sequence>MKLKSGIKLLHHSIDFSDAIEINLGIIHHKDLISLKVPLIDEEIECHYEDDAYLPKREWRCLSNEENKIISTEAFNKDYNTIYLGILPLRLQNLFKELNLINCKTEKEVFEQFIINKNKVQETNSLLNEFVGTMSNTPVEFLSIATNFANCESVSVDKRKLPENHTFSDLKFIGLHKDSSNIEMTIYTSNKFGNRLTINLGADHRYFLFVNLTILQIYNMLRQKNVGKENINNKNICKLFFEYFPDYPILKIKQKPYEFYIAPTDNCIHDGATIQKQSLDIVLTYLGHFKI</sequence>
<reference evidence="1 2" key="1">
    <citation type="submission" date="2019-05" db="EMBL/GenBank/DDBJ databases">
        <title>Chryseobacterium sp. isolated from King George Island, maritime Antarctica.</title>
        <authorList>
            <person name="Peng X."/>
        </authorList>
    </citation>
    <scope>NUCLEOTIDE SEQUENCE [LARGE SCALE GENOMIC DNA]</scope>
    <source>
        <strain evidence="1 2">7-3A</strain>
    </source>
</reference>
<evidence type="ECO:0000313" key="1">
    <source>
        <dbReference type="EMBL" id="QOW10119.1"/>
    </source>
</evidence>